<evidence type="ECO:0000256" key="1">
    <source>
        <dbReference type="ARBA" id="ARBA00004123"/>
    </source>
</evidence>
<proteinExistence type="predicted"/>
<feature type="compositionally biased region" description="Polar residues" evidence="8">
    <location>
        <begin position="91"/>
        <end position="104"/>
    </location>
</feature>
<keyword evidence="5" id="KW-0862">Zinc</keyword>
<feature type="compositionally biased region" description="Polar residues" evidence="8">
    <location>
        <begin position="177"/>
        <end position="193"/>
    </location>
</feature>
<protein>
    <submittedName>
        <fullName evidence="10">Respiration factor 2</fullName>
    </submittedName>
</protein>
<dbReference type="GO" id="GO:0000785">
    <property type="term" value="C:chromatin"/>
    <property type="evidence" value="ECO:0007669"/>
    <property type="project" value="TreeGrafter"/>
</dbReference>
<dbReference type="EMBL" id="QLNT01000012">
    <property type="protein sequence ID" value="KAF3069467.1"/>
    <property type="molecule type" value="Genomic_DNA"/>
</dbReference>
<dbReference type="GO" id="GO:0000978">
    <property type="term" value="F:RNA polymerase II cis-regulatory region sequence-specific DNA binding"/>
    <property type="evidence" value="ECO:0007669"/>
    <property type="project" value="InterPro"/>
</dbReference>
<comment type="caution">
    <text evidence="10">The sequence shown here is derived from an EMBL/GenBank/DDBJ whole genome shotgun (WGS) entry which is preliminary data.</text>
</comment>
<evidence type="ECO:0000313" key="11">
    <source>
        <dbReference type="Proteomes" id="UP000801864"/>
    </source>
</evidence>
<evidence type="ECO:0000256" key="6">
    <source>
        <dbReference type="ARBA" id="ARBA00023242"/>
    </source>
</evidence>
<evidence type="ECO:0000259" key="9">
    <source>
        <dbReference type="PROSITE" id="PS50157"/>
    </source>
</evidence>
<keyword evidence="3" id="KW-0677">Repeat</keyword>
<organism evidence="10 11">
    <name type="scientific">Trichoderma lentiforme</name>
    <dbReference type="NCBI Taxonomy" id="1567552"/>
    <lineage>
        <taxon>Eukaryota</taxon>
        <taxon>Fungi</taxon>
        <taxon>Dikarya</taxon>
        <taxon>Ascomycota</taxon>
        <taxon>Pezizomycotina</taxon>
        <taxon>Sordariomycetes</taxon>
        <taxon>Hypocreomycetidae</taxon>
        <taxon>Hypocreales</taxon>
        <taxon>Hypocreaceae</taxon>
        <taxon>Trichoderma</taxon>
    </lineage>
</organism>
<feature type="compositionally biased region" description="Low complexity" evidence="8">
    <location>
        <begin position="78"/>
        <end position="90"/>
    </location>
</feature>
<keyword evidence="6" id="KW-0539">Nucleus</keyword>
<reference evidence="10 11" key="1">
    <citation type="submission" date="2018-06" db="EMBL/GenBank/DDBJ databases">
        <title>Genome analysis of cellulolytic fungus Trichoderma lentiforme CFAM-422.</title>
        <authorList>
            <person name="Steindorff A.S."/>
            <person name="Formighieri E.F."/>
            <person name="Midorikawa G.E.O."/>
            <person name="Tamietti M.S."/>
            <person name="Ramos E.Z."/>
            <person name="Silva A.S."/>
            <person name="Bon E.P.S."/>
            <person name="Mendes T.D."/>
            <person name="Damaso M.C.T."/>
            <person name="Favaro L.C.L."/>
        </authorList>
    </citation>
    <scope>NUCLEOTIDE SEQUENCE [LARGE SCALE GENOMIC DNA]</scope>
    <source>
        <strain evidence="10 11">CFAM-422</strain>
    </source>
</reference>
<dbReference type="GO" id="GO:0005634">
    <property type="term" value="C:nucleus"/>
    <property type="evidence" value="ECO:0007669"/>
    <property type="project" value="UniProtKB-SubCell"/>
</dbReference>
<dbReference type="PROSITE" id="PS50157">
    <property type="entry name" value="ZINC_FINGER_C2H2_2"/>
    <property type="match status" value="2"/>
</dbReference>
<dbReference type="InterPro" id="IPR036236">
    <property type="entry name" value="Znf_C2H2_sf"/>
</dbReference>
<dbReference type="AlphaFoldDB" id="A0A9P4XF40"/>
<evidence type="ECO:0000256" key="3">
    <source>
        <dbReference type="ARBA" id="ARBA00022737"/>
    </source>
</evidence>
<dbReference type="PANTHER" id="PTHR40626:SF11">
    <property type="entry name" value="ZINC FINGER PROTEIN YPR022C"/>
    <property type="match status" value="1"/>
</dbReference>
<dbReference type="SMART" id="SM00355">
    <property type="entry name" value="ZnF_C2H2"/>
    <property type="match status" value="2"/>
</dbReference>
<evidence type="ECO:0000256" key="4">
    <source>
        <dbReference type="ARBA" id="ARBA00022771"/>
    </source>
</evidence>
<evidence type="ECO:0000256" key="2">
    <source>
        <dbReference type="ARBA" id="ARBA00022723"/>
    </source>
</evidence>
<evidence type="ECO:0000256" key="8">
    <source>
        <dbReference type="SAM" id="MobiDB-lite"/>
    </source>
</evidence>
<evidence type="ECO:0000256" key="7">
    <source>
        <dbReference type="PROSITE-ProRule" id="PRU00042"/>
    </source>
</evidence>
<feature type="region of interest" description="Disordered" evidence="8">
    <location>
        <begin position="128"/>
        <end position="204"/>
    </location>
</feature>
<dbReference type="Gene3D" id="3.30.160.60">
    <property type="entry name" value="Classic Zinc Finger"/>
    <property type="match status" value="2"/>
</dbReference>
<accession>A0A9P4XF40</accession>
<dbReference type="Pfam" id="PF00096">
    <property type="entry name" value="zf-C2H2"/>
    <property type="match status" value="2"/>
</dbReference>
<feature type="domain" description="C2H2-type" evidence="9">
    <location>
        <begin position="9"/>
        <end position="36"/>
    </location>
</feature>
<feature type="compositionally biased region" description="Low complexity" evidence="8">
    <location>
        <begin position="160"/>
        <end position="171"/>
    </location>
</feature>
<keyword evidence="11" id="KW-1185">Reference proteome</keyword>
<evidence type="ECO:0000256" key="5">
    <source>
        <dbReference type="ARBA" id="ARBA00022833"/>
    </source>
</evidence>
<feature type="domain" description="C2H2-type" evidence="9">
    <location>
        <begin position="37"/>
        <end position="65"/>
    </location>
</feature>
<dbReference type="InterPro" id="IPR013087">
    <property type="entry name" value="Znf_C2H2_type"/>
</dbReference>
<keyword evidence="2" id="KW-0479">Metal-binding</keyword>
<feature type="region of interest" description="Disordered" evidence="8">
    <location>
        <begin position="78"/>
        <end position="104"/>
    </location>
</feature>
<dbReference type="GO" id="GO:0000981">
    <property type="term" value="F:DNA-binding transcription factor activity, RNA polymerase II-specific"/>
    <property type="evidence" value="ECO:0007669"/>
    <property type="project" value="InterPro"/>
</dbReference>
<feature type="compositionally biased region" description="Polar residues" evidence="8">
    <location>
        <begin position="136"/>
        <end position="152"/>
    </location>
</feature>
<dbReference type="Proteomes" id="UP000801864">
    <property type="component" value="Unassembled WGS sequence"/>
</dbReference>
<sequence length="204" mass="22281">MGSNGARRHRCLVCERHFKRTEHLTRHLRRHTQEKPYQCQECLQCFARKELYQRHQQRFHGASQGYIPAPRVIATLSCPPSQTAAPASPSGNSSHMPGSTAPVCNSNAGITVEVAVPQDALPSAPLQTLDRHQAESTRAWSETPNEGSNANIAESRRNSLDPVSSQSSDSPQDGHEFSNSYSTIPSTVTTTDNPDPIASTIPAQ</sequence>
<dbReference type="PROSITE" id="PS00028">
    <property type="entry name" value="ZINC_FINGER_C2H2_1"/>
    <property type="match status" value="2"/>
</dbReference>
<name>A0A9P4XF40_9HYPO</name>
<evidence type="ECO:0000313" key="10">
    <source>
        <dbReference type="EMBL" id="KAF3069467.1"/>
    </source>
</evidence>
<dbReference type="InterPro" id="IPR051059">
    <property type="entry name" value="VerF-like"/>
</dbReference>
<dbReference type="SUPFAM" id="SSF57667">
    <property type="entry name" value="beta-beta-alpha zinc fingers"/>
    <property type="match status" value="1"/>
</dbReference>
<dbReference type="GO" id="GO:0008270">
    <property type="term" value="F:zinc ion binding"/>
    <property type="evidence" value="ECO:0007669"/>
    <property type="project" value="UniProtKB-KW"/>
</dbReference>
<comment type="subcellular location">
    <subcellularLocation>
        <location evidence="1">Nucleus</location>
    </subcellularLocation>
</comment>
<dbReference type="PANTHER" id="PTHR40626">
    <property type="entry name" value="MIP31509P"/>
    <property type="match status" value="1"/>
</dbReference>
<keyword evidence="4 7" id="KW-0863">Zinc-finger</keyword>
<gene>
    <name evidence="10" type="ORF">CFAM422_007423</name>
</gene>